<sequence length="517" mass="58677">MAVSSLLVIFSSTLLLTILITLGWRVLNWVWLRPKHLERQLREQGFSGNSYRLFFGDMKDNSMMSKQASSNPINFSNDITPRAIASVHHIVENYGKNCFVWVGPKPRLFISEPEQIKDIFSKIGEFQKSRHPVANLLSTGVVSYEGDKWAKHRNIITPAFGNQNLKGMTKAFQQCCSDMISQWESLIGEKGSCELDIWPYIENLSADVISRTAFGTSYTEGKRIFQLQKEQAQLLIKAVSVYIPGWRFLPTKQNKRMKEIDREIRTLLKEIINKREREMKAGNAANNDFLGMLLESSSRELQKSGNKKNAAMSITEVIEECKLFYIAGQETTADLVVWTMVLLSKYPSWQVRAREEVLRVFGKNKPDFDGLNHLKVVKMILLEVLRFYPPLPLIDRAVNKETKLGNLTIPAGVVVTLPTILVHCDYELWGDNAKEFNPERFSEGVSKATRGKLSYFPFGGGPRICIGQKFGMMEAKMALSFILQHFSFEISSSYAHAPITVITLGPQFGAHIVLHKL</sequence>
<keyword evidence="5 11" id="KW-0479">Metal-binding</keyword>
<evidence type="ECO:0000256" key="8">
    <source>
        <dbReference type="ARBA" id="ARBA00023004"/>
    </source>
</evidence>
<keyword evidence="7 12" id="KW-0560">Oxidoreductase</keyword>
<dbReference type="InterPro" id="IPR017972">
    <property type="entry name" value="Cyt_P450_CS"/>
</dbReference>
<gene>
    <name evidence="14" type="ORF">FH972_019471</name>
</gene>
<evidence type="ECO:0000256" key="7">
    <source>
        <dbReference type="ARBA" id="ARBA00023002"/>
    </source>
</evidence>
<evidence type="ECO:0000256" key="12">
    <source>
        <dbReference type="RuleBase" id="RU000461"/>
    </source>
</evidence>
<protein>
    <recommendedName>
        <fullName evidence="16">Cytochrome P450</fullName>
    </recommendedName>
</protein>
<dbReference type="FunFam" id="1.10.630.10:FF:000029">
    <property type="entry name" value="Cytochrome P450 734A1"/>
    <property type="match status" value="1"/>
</dbReference>
<dbReference type="GO" id="GO:0004497">
    <property type="term" value="F:monooxygenase activity"/>
    <property type="evidence" value="ECO:0007669"/>
    <property type="project" value="UniProtKB-KW"/>
</dbReference>
<dbReference type="InterPro" id="IPR001128">
    <property type="entry name" value="Cyt_P450"/>
</dbReference>
<evidence type="ECO:0000256" key="3">
    <source>
        <dbReference type="ARBA" id="ARBA00022617"/>
    </source>
</evidence>
<evidence type="ECO:0000256" key="11">
    <source>
        <dbReference type="PIRSR" id="PIRSR602401-1"/>
    </source>
</evidence>
<dbReference type="OrthoDB" id="1470350at2759"/>
<dbReference type="GO" id="GO:0016705">
    <property type="term" value="F:oxidoreductase activity, acting on paired donors, with incorporation or reduction of molecular oxygen"/>
    <property type="evidence" value="ECO:0007669"/>
    <property type="project" value="InterPro"/>
</dbReference>
<evidence type="ECO:0000256" key="6">
    <source>
        <dbReference type="ARBA" id="ARBA00022989"/>
    </source>
</evidence>
<evidence type="ECO:0000256" key="4">
    <source>
        <dbReference type="ARBA" id="ARBA00022692"/>
    </source>
</evidence>
<comment type="similarity">
    <text evidence="2 12">Belongs to the cytochrome P450 family.</text>
</comment>
<dbReference type="GO" id="GO:0020037">
    <property type="term" value="F:heme binding"/>
    <property type="evidence" value="ECO:0007669"/>
    <property type="project" value="InterPro"/>
</dbReference>
<dbReference type="SUPFAM" id="SSF48264">
    <property type="entry name" value="Cytochrome P450"/>
    <property type="match status" value="1"/>
</dbReference>
<dbReference type="PROSITE" id="PS00086">
    <property type="entry name" value="CYTOCHROME_P450"/>
    <property type="match status" value="1"/>
</dbReference>
<dbReference type="GO" id="GO:0016020">
    <property type="term" value="C:membrane"/>
    <property type="evidence" value="ECO:0007669"/>
    <property type="project" value="UniProtKB-SubCell"/>
</dbReference>
<keyword evidence="3 11" id="KW-0349">Heme</keyword>
<accession>A0A5N6RUL9</accession>
<evidence type="ECO:0000256" key="13">
    <source>
        <dbReference type="SAM" id="Phobius"/>
    </source>
</evidence>
<keyword evidence="15" id="KW-1185">Reference proteome</keyword>
<evidence type="ECO:0000313" key="14">
    <source>
        <dbReference type="EMBL" id="KAE8124604.1"/>
    </source>
</evidence>
<dbReference type="InterPro" id="IPR036396">
    <property type="entry name" value="Cyt_P450_sf"/>
</dbReference>
<evidence type="ECO:0000256" key="2">
    <source>
        <dbReference type="ARBA" id="ARBA00010617"/>
    </source>
</evidence>
<keyword evidence="8 11" id="KW-0408">Iron</keyword>
<keyword evidence="9 12" id="KW-0503">Monooxygenase</keyword>
<proteinExistence type="inferred from homology"/>
<evidence type="ECO:0000256" key="5">
    <source>
        <dbReference type="ARBA" id="ARBA00022723"/>
    </source>
</evidence>
<keyword evidence="6 13" id="KW-1133">Transmembrane helix</keyword>
<evidence type="ECO:0000256" key="9">
    <source>
        <dbReference type="ARBA" id="ARBA00023033"/>
    </source>
</evidence>
<dbReference type="GO" id="GO:0005506">
    <property type="term" value="F:iron ion binding"/>
    <property type="evidence" value="ECO:0007669"/>
    <property type="project" value="InterPro"/>
</dbReference>
<dbReference type="Pfam" id="PF00067">
    <property type="entry name" value="p450"/>
    <property type="match status" value="1"/>
</dbReference>
<dbReference type="PRINTS" id="PR00385">
    <property type="entry name" value="P450"/>
</dbReference>
<evidence type="ECO:0000256" key="10">
    <source>
        <dbReference type="ARBA" id="ARBA00023136"/>
    </source>
</evidence>
<dbReference type="EMBL" id="CM017328">
    <property type="protein sequence ID" value="KAE8124604.1"/>
    <property type="molecule type" value="Genomic_DNA"/>
</dbReference>
<dbReference type="InterPro" id="IPR050665">
    <property type="entry name" value="Cytochrome_P450_Monooxygen"/>
</dbReference>
<feature type="transmembrane region" description="Helical" evidence="13">
    <location>
        <begin position="6"/>
        <end position="32"/>
    </location>
</feature>
<keyword evidence="4 13" id="KW-0812">Transmembrane</keyword>
<evidence type="ECO:0008006" key="16">
    <source>
        <dbReference type="Google" id="ProtNLM"/>
    </source>
</evidence>
<dbReference type="InterPro" id="IPR002401">
    <property type="entry name" value="Cyt_P450_E_grp-I"/>
</dbReference>
<comment type="subcellular location">
    <subcellularLocation>
        <location evidence="1">Membrane</location>
        <topology evidence="1">Single-pass membrane protein</topology>
    </subcellularLocation>
</comment>
<name>A0A5N6RUL9_9ROSI</name>
<feature type="binding site" description="axial binding residue" evidence="11">
    <location>
        <position position="465"/>
    </location>
    <ligand>
        <name>heme</name>
        <dbReference type="ChEBI" id="CHEBI:30413"/>
    </ligand>
    <ligandPart>
        <name>Fe</name>
        <dbReference type="ChEBI" id="CHEBI:18248"/>
    </ligandPart>
</feature>
<evidence type="ECO:0000313" key="15">
    <source>
        <dbReference type="Proteomes" id="UP000327013"/>
    </source>
</evidence>
<evidence type="ECO:0000256" key="1">
    <source>
        <dbReference type="ARBA" id="ARBA00004167"/>
    </source>
</evidence>
<keyword evidence="10 13" id="KW-0472">Membrane</keyword>
<organism evidence="14 15">
    <name type="scientific">Carpinus fangiana</name>
    <dbReference type="NCBI Taxonomy" id="176857"/>
    <lineage>
        <taxon>Eukaryota</taxon>
        <taxon>Viridiplantae</taxon>
        <taxon>Streptophyta</taxon>
        <taxon>Embryophyta</taxon>
        <taxon>Tracheophyta</taxon>
        <taxon>Spermatophyta</taxon>
        <taxon>Magnoliopsida</taxon>
        <taxon>eudicotyledons</taxon>
        <taxon>Gunneridae</taxon>
        <taxon>Pentapetalae</taxon>
        <taxon>rosids</taxon>
        <taxon>fabids</taxon>
        <taxon>Fagales</taxon>
        <taxon>Betulaceae</taxon>
        <taxon>Carpinus</taxon>
    </lineage>
</organism>
<reference evidence="14 15" key="1">
    <citation type="submission" date="2019-06" db="EMBL/GenBank/DDBJ databases">
        <title>A chromosomal-level reference genome of Carpinus fangiana (Coryloideae, Betulaceae).</title>
        <authorList>
            <person name="Yang X."/>
            <person name="Wang Z."/>
            <person name="Zhang L."/>
            <person name="Hao G."/>
            <person name="Liu J."/>
            <person name="Yang Y."/>
        </authorList>
    </citation>
    <scope>NUCLEOTIDE SEQUENCE [LARGE SCALE GENOMIC DNA]</scope>
    <source>
        <strain evidence="14">Cfa_2016G</strain>
        <tissue evidence="14">Leaf</tissue>
    </source>
</reference>
<dbReference type="PRINTS" id="PR00463">
    <property type="entry name" value="EP450I"/>
</dbReference>
<dbReference type="Gene3D" id="1.10.630.10">
    <property type="entry name" value="Cytochrome P450"/>
    <property type="match status" value="1"/>
</dbReference>
<dbReference type="CDD" id="cd20642">
    <property type="entry name" value="CYP72"/>
    <property type="match status" value="1"/>
</dbReference>
<dbReference type="PANTHER" id="PTHR24282:SF255">
    <property type="entry name" value="CYTOCHROME P450 72A11-RELATED"/>
    <property type="match status" value="1"/>
</dbReference>
<dbReference type="Proteomes" id="UP000327013">
    <property type="component" value="Chromosome 8"/>
</dbReference>
<dbReference type="AlphaFoldDB" id="A0A5N6RUL9"/>
<dbReference type="PANTHER" id="PTHR24282">
    <property type="entry name" value="CYTOCHROME P450 FAMILY MEMBER"/>
    <property type="match status" value="1"/>
</dbReference>
<comment type="cofactor">
    <cofactor evidence="11">
        <name>heme</name>
        <dbReference type="ChEBI" id="CHEBI:30413"/>
    </cofactor>
</comment>